<dbReference type="Gene3D" id="3.30.70.260">
    <property type="match status" value="1"/>
</dbReference>
<evidence type="ECO:0000256" key="2">
    <source>
        <dbReference type="ARBA" id="ARBA00005025"/>
    </source>
</evidence>
<dbReference type="UniPathway" id="UPA00047">
    <property type="reaction ID" value="UER00055"/>
</dbReference>
<dbReference type="Pfam" id="PF22629">
    <property type="entry name" value="ACT_AHAS_ss"/>
    <property type="match status" value="1"/>
</dbReference>
<gene>
    <name evidence="7" type="ORF">TEA_027794</name>
</gene>
<dbReference type="InterPro" id="IPR027271">
    <property type="entry name" value="Acetolactate_synth/TF_NikR_C"/>
</dbReference>
<dbReference type="InterPro" id="IPR019455">
    <property type="entry name" value="Acetolactate_synth_ssu_C"/>
</dbReference>
<dbReference type="Gene3D" id="3.30.70.1150">
    <property type="entry name" value="ACT-like. Chain A, domain 2"/>
    <property type="match status" value="1"/>
</dbReference>
<comment type="similarity">
    <text evidence="3">Belongs to the acetolactate synthase small subunit family.</text>
</comment>
<dbReference type="GO" id="GO:0005829">
    <property type="term" value="C:cytosol"/>
    <property type="evidence" value="ECO:0007669"/>
    <property type="project" value="TreeGrafter"/>
</dbReference>
<dbReference type="STRING" id="542762.A0A4S4EDH1"/>
<evidence type="ECO:0000256" key="4">
    <source>
        <dbReference type="ARBA" id="ARBA00022605"/>
    </source>
</evidence>
<dbReference type="PROSITE" id="PS51671">
    <property type="entry name" value="ACT"/>
    <property type="match status" value="1"/>
</dbReference>
<dbReference type="CDD" id="cd04878">
    <property type="entry name" value="ACT_AHAS"/>
    <property type="match status" value="1"/>
</dbReference>
<dbReference type="GO" id="GO:1990610">
    <property type="term" value="F:acetolactate synthase regulator activity"/>
    <property type="evidence" value="ECO:0007669"/>
    <property type="project" value="InterPro"/>
</dbReference>
<evidence type="ECO:0000259" key="6">
    <source>
        <dbReference type="PROSITE" id="PS51671"/>
    </source>
</evidence>
<reference evidence="7 8" key="1">
    <citation type="journal article" date="2018" name="Proc. Natl. Acad. Sci. U.S.A.">
        <title>Draft genome sequence of Camellia sinensis var. sinensis provides insights into the evolution of the tea genome and tea quality.</title>
        <authorList>
            <person name="Wei C."/>
            <person name="Yang H."/>
            <person name="Wang S."/>
            <person name="Zhao J."/>
            <person name="Liu C."/>
            <person name="Gao L."/>
            <person name="Xia E."/>
            <person name="Lu Y."/>
            <person name="Tai Y."/>
            <person name="She G."/>
            <person name="Sun J."/>
            <person name="Cao H."/>
            <person name="Tong W."/>
            <person name="Gao Q."/>
            <person name="Li Y."/>
            <person name="Deng W."/>
            <person name="Jiang X."/>
            <person name="Wang W."/>
            <person name="Chen Q."/>
            <person name="Zhang S."/>
            <person name="Li H."/>
            <person name="Wu J."/>
            <person name="Wang P."/>
            <person name="Li P."/>
            <person name="Shi C."/>
            <person name="Zheng F."/>
            <person name="Jian J."/>
            <person name="Huang B."/>
            <person name="Shan D."/>
            <person name="Shi M."/>
            <person name="Fang C."/>
            <person name="Yue Y."/>
            <person name="Li F."/>
            <person name="Li D."/>
            <person name="Wei S."/>
            <person name="Han B."/>
            <person name="Jiang C."/>
            <person name="Yin Y."/>
            <person name="Xia T."/>
            <person name="Zhang Z."/>
            <person name="Bennetzen J.L."/>
            <person name="Zhao S."/>
            <person name="Wan X."/>
        </authorList>
    </citation>
    <scope>NUCLEOTIDE SEQUENCE [LARGE SCALE GENOMIC DNA]</scope>
    <source>
        <strain evidence="8">cv. Shuchazao</strain>
        <tissue evidence="7">Leaf</tissue>
    </source>
</reference>
<dbReference type="PANTHER" id="PTHR30239">
    <property type="entry name" value="ACETOLACTATE SYNTHASE SMALL SUBUNIT"/>
    <property type="match status" value="1"/>
</dbReference>
<dbReference type="Proteomes" id="UP000306102">
    <property type="component" value="Unassembled WGS sequence"/>
</dbReference>
<dbReference type="GO" id="GO:0009099">
    <property type="term" value="P:L-valine biosynthetic process"/>
    <property type="evidence" value="ECO:0007669"/>
    <property type="project" value="UniProtKB-UniPathway"/>
</dbReference>
<dbReference type="InterPro" id="IPR004789">
    <property type="entry name" value="Acetalactate_synth_ssu"/>
</dbReference>
<dbReference type="SUPFAM" id="SSF55021">
    <property type="entry name" value="ACT-like"/>
    <property type="match status" value="2"/>
</dbReference>
<sequence>MELTLPHSGHLIWTSLSLVVDLVLDQNHLLAVAQSLPSLHFLVNSFEAGSWLFPAEVRRHTVSVFVGDESGMINRIAGVFARRGYNIESLAVGLNKDKALFTIVVSGTEKVEDISKEPQVERELMLVKINADPSYRAEVVMLCPLESLVTCTYYTLLAHNIIPTSIEYDQWLAGCFVIMLQRCFTVLYVTMNILAKGNQNASPPRTVPVVWLVDIFRARIVDISEHSLTIEDMEMAELSKYSVFFMSVGSKMMFLLGIGAYSRNQVWFGIFFCQSFSTLEIMSNRGVLGVISQCEVTGDPGKMVAVQRNLSKFGIREIARTGKIALRREKMGESAPFWRYSAASYPDLETTMPVDISVWDIKRKRNEESDTSVRGDVYPVEPMDDFPVNQVLDAHWGALNDEDVRILVAAHDCLWVWVNIAAPRIADAIALGHEQKGRVQSRGNST</sequence>
<evidence type="ECO:0000313" key="8">
    <source>
        <dbReference type="Proteomes" id="UP000306102"/>
    </source>
</evidence>
<comment type="pathway">
    <text evidence="2">Amino-acid biosynthesis; L-valine biosynthesis; L-valine from pyruvate: step 1/4.</text>
</comment>
<name>A0A4S4EDH1_CAMSN</name>
<dbReference type="GO" id="GO:0003984">
    <property type="term" value="F:acetolactate synthase activity"/>
    <property type="evidence" value="ECO:0007669"/>
    <property type="project" value="TreeGrafter"/>
</dbReference>
<evidence type="ECO:0000256" key="1">
    <source>
        <dbReference type="ARBA" id="ARBA00004974"/>
    </source>
</evidence>
<dbReference type="InterPro" id="IPR045865">
    <property type="entry name" value="ACT-like_dom_sf"/>
</dbReference>
<feature type="domain" description="ACT" evidence="6">
    <location>
        <begin position="61"/>
        <end position="134"/>
    </location>
</feature>
<dbReference type="PANTHER" id="PTHR30239:SF0">
    <property type="entry name" value="ACETOLACTATE SYNTHASE SMALL SUBUNIT 1, CHLOROPLASTIC"/>
    <property type="match status" value="1"/>
</dbReference>
<evidence type="ECO:0000313" key="7">
    <source>
        <dbReference type="EMBL" id="THG14378.1"/>
    </source>
</evidence>
<proteinExistence type="inferred from homology"/>
<accession>A0A4S4EDH1</accession>
<organism evidence="7 8">
    <name type="scientific">Camellia sinensis var. sinensis</name>
    <name type="common">China tea</name>
    <dbReference type="NCBI Taxonomy" id="542762"/>
    <lineage>
        <taxon>Eukaryota</taxon>
        <taxon>Viridiplantae</taxon>
        <taxon>Streptophyta</taxon>
        <taxon>Embryophyta</taxon>
        <taxon>Tracheophyta</taxon>
        <taxon>Spermatophyta</taxon>
        <taxon>Magnoliopsida</taxon>
        <taxon>eudicotyledons</taxon>
        <taxon>Gunneridae</taxon>
        <taxon>Pentapetalae</taxon>
        <taxon>asterids</taxon>
        <taxon>Ericales</taxon>
        <taxon>Theaceae</taxon>
        <taxon>Camellia</taxon>
    </lineage>
</organism>
<dbReference type="AlphaFoldDB" id="A0A4S4EDH1"/>
<dbReference type="InterPro" id="IPR054480">
    <property type="entry name" value="AHAS_small-like_ACT"/>
</dbReference>
<evidence type="ECO:0000256" key="5">
    <source>
        <dbReference type="ARBA" id="ARBA00023304"/>
    </source>
</evidence>
<dbReference type="EMBL" id="SDRB02005393">
    <property type="protein sequence ID" value="THG14378.1"/>
    <property type="molecule type" value="Genomic_DNA"/>
</dbReference>
<keyword evidence="4" id="KW-0028">Amino-acid biosynthesis</keyword>
<dbReference type="InterPro" id="IPR039557">
    <property type="entry name" value="AHAS_ACT"/>
</dbReference>
<dbReference type="UniPathway" id="UPA00049">
    <property type="reaction ID" value="UER00059"/>
</dbReference>
<keyword evidence="8" id="KW-1185">Reference proteome</keyword>
<dbReference type="GO" id="GO:0009097">
    <property type="term" value="P:isoleucine biosynthetic process"/>
    <property type="evidence" value="ECO:0007669"/>
    <property type="project" value="UniProtKB-UniPathway"/>
</dbReference>
<dbReference type="Pfam" id="PF10369">
    <property type="entry name" value="ALS_ss_C"/>
    <property type="match status" value="1"/>
</dbReference>
<comment type="pathway">
    <text evidence="1">Amino-acid biosynthesis; L-isoleucine biosynthesis; L-isoleucine from 2-oxobutanoate: step 1/4.</text>
</comment>
<evidence type="ECO:0000256" key="3">
    <source>
        <dbReference type="ARBA" id="ARBA00006341"/>
    </source>
</evidence>
<comment type="caution">
    <text evidence="7">The sequence shown here is derived from an EMBL/GenBank/DDBJ whole genome shotgun (WGS) entry which is preliminary data.</text>
</comment>
<protein>
    <recommendedName>
        <fullName evidence="6">ACT domain-containing protein</fullName>
    </recommendedName>
</protein>
<keyword evidence="5" id="KW-0100">Branched-chain amino acid biosynthesis</keyword>
<dbReference type="InterPro" id="IPR002912">
    <property type="entry name" value="ACT_dom"/>
</dbReference>